<dbReference type="CDD" id="cd00014">
    <property type="entry name" value="CH_SF"/>
    <property type="match status" value="1"/>
</dbReference>
<name>A0A822Y061_NELNU</name>
<protein>
    <recommendedName>
        <fullName evidence="2">Calponin-homology (CH) domain-containing protein</fullName>
    </recommendedName>
</protein>
<dbReference type="PANTHER" id="PTHR46756:SF18">
    <property type="entry name" value="GAS2-LIKE PROTEIN PICKLED EGGS"/>
    <property type="match status" value="1"/>
</dbReference>
<reference evidence="3 4" key="1">
    <citation type="journal article" date="2020" name="Mol. Biol. Evol.">
        <title>Distinct Expression and Methylation Patterns for Genes with Different Fates following a Single Whole-Genome Duplication in Flowering Plants.</title>
        <authorList>
            <person name="Shi T."/>
            <person name="Rahmani R.S."/>
            <person name="Gugger P.F."/>
            <person name="Wang M."/>
            <person name="Li H."/>
            <person name="Zhang Y."/>
            <person name="Li Z."/>
            <person name="Wang Q."/>
            <person name="Van de Peer Y."/>
            <person name="Marchal K."/>
            <person name="Chen J."/>
        </authorList>
    </citation>
    <scope>NUCLEOTIDE SEQUENCE [LARGE SCALE GENOMIC DNA]</scope>
    <source>
        <tissue evidence="3">Leaf</tissue>
    </source>
</reference>
<evidence type="ECO:0000256" key="1">
    <source>
        <dbReference type="SAM" id="Phobius"/>
    </source>
</evidence>
<dbReference type="PANTHER" id="PTHR46756">
    <property type="entry name" value="TRANSGELIN"/>
    <property type="match status" value="1"/>
</dbReference>
<gene>
    <name evidence="3" type="ORF">HUJ06_025899</name>
</gene>
<dbReference type="Proteomes" id="UP000607653">
    <property type="component" value="Unassembled WGS sequence"/>
</dbReference>
<keyword evidence="4" id="KW-1185">Reference proteome</keyword>
<evidence type="ECO:0000313" key="3">
    <source>
        <dbReference type="EMBL" id="DAD24435.1"/>
    </source>
</evidence>
<keyword evidence="1" id="KW-0472">Membrane</keyword>
<proteinExistence type="predicted"/>
<dbReference type="EMBL" id="DUZY01000001">
    <property type="protein sequence ID" value="DAD24435.1"/>
    <property type="molecule type" value="Genomic_DNA"/>
</dbReference>
<evidence type="ECO:0000259" key="2">
    <source>
        <dbReference type="PROSITE" id="PS50021"/>
    </source>
</evidence>
<feature type="domain" description="Calponin-homology (CH)" evidence="2">
    <location>
        <begin position="35"/>
        <end position="157"/>
    </location>
</feature>
<organism evidence="3 4">
    <name type="scientific">Nelumbo nucifera</name>
    <name type="common">Sacred lotus</name>
    <dbReference type="NCBI Taxonomy" id="4432"/>
    <lineage>
        <taxon>Eukaryota</taxon>
        <taxon>Viridiplantae</taxon>
        <taxon>Streptophyta</taxon>
        <taxon>Embryophyta</taxon>
        <taxon>Tracheophyta</taxon>
        <taxon>Spermatophyta</taxon>
        <taxon>Magnoliopsida</taxon>
        <taxon>Proteales</taxon>
        <taxon>Nelumbonaceae</taxon>
        <taxon>Nelumbo</taxon>
    </lineage>
</organism>
<dbReference type="AlphaFoldDB" id="A0A822Y061"/>
<dbReference type="Gene3D" id="1.10.418.10">
    <property type="entry name" value="Calponin-like domain"/>
    <property type="match status" value="1"/>
</dbReference>
<accession>A0A822Y061</accession>
<keyword evidence="1" id="KW-1133">Transmembrane helix</keyword>
<dbReference type="SUPFAM" id="SSF47576">
    <property type="entry name" value="Calponin-homology domain, CH-domain"/>
    <property type="match status" value="1"/>
</dbReference>
<keyword evidence="1" id="KW-0812">Transmembrane</keyword>
<feature type="transmembrane region" description="Helical" evidence="1">
    <location>
        <begin position="1044"/>
        <end position="1062"/>
    </location>
</feature>
<dbReference type="InterPro" id="IPR001715">
    <property type="entry name" value="CH_dom"/>
</dbReference>
<dbReference type="InterPro" id="IPR036872">
    <property type="entry name" value="CH_dom_sf"/>
</dbReference>
<evidence type="ECO:0000313" key="4">
    <source>
        <dbReference type="Proteomes" id="UP000607653"/>
    </source>
</evidence>
<comment type="caution">
    <text evidence="3">The sequence shown here is derived from an EMBL/GenBank/DDBJ whole genome shotgun (WGS) entry which is preliminary data.</text>
</comment>
<dbReference type="PROSITE" id="PS50021">
    <property type="entry name" value="CH"/>
    <property type="match status" value="1"/>
</dbReference>
<sequence length="1108" mass="122511">MGPVVARADSPEVFRMSTGSSLSSTESNFRELDDVFLQTQTRIWLGEVLHTRIDDETTIADLLADGELLFQVSKVIWKMLLTKCMELRYSKAYIYEPIAYGKGRGRYMPYSKVDSFLKICQILGLTSIDLFSPSDVVEKRDIRRVCLCIRSLSKKARSKHLNVPDFDIVTYTVVMPTDMVGLICRSLELSQCSSSSSASCSPSMESRVNHRQKNWGANYTRQSDSYSEESDDAESNFREIDFHSPDSKASCDNMSFLISSVENSPGGNSVIAENFIPPENIFHSDIWDQQTDGNILNHYRQFGLVESMISPKTYHQINDNHQLDAAQLYIMLSPSCTKSQIDLNTKEELLKRGGVRHPLSTPGNCTLGYHEDLDLGNHGTFVADSVGENTFKGSIDCQLDISDISDHKIENGHCGLFGRGKDEALIVYKDTACNERAAIPNSEYGLGRGFSDGIEDAGLSATGYMKCFPGKVVKLGFEQRFNAKDDCKSQILEHQNLEIEHETSNIVEHHVLVDGLTPYADKLPVAMASEDYGYSTKSCPQIPDTQLYSYTGDKHHFLQQGVNFNRSHTDADVLEVNTSTLLANHNNSLKDANVLRDAYGNQHIKILSGQYDPPNGTQTRWDAKNRYQIATISNGSNSSTPLEPVPPHTIYPNCACDSAKASVDALWLDDANFKQAGVINKVSSSTIKNNVYTRKDSSNCLSTSFFHEALNAELTVTVTATGSEKSCKSMPLGSVDYGGGLQQPNDNNISYCNGVEVHASKGWPDAAIGQECSDLHADGLNHFLKQGIGEGDDGCKNSLEARTVSNSFSTSLTITESEEGSIKSSLALSCDPGVNSSGVHAQHCNGSPLLVDISDQSSMILQTGLDASEDKTTLSVSDGFHTGELGSQTNNPMRQYEKYNWEMQIPVDLHKSFFQFHAAQEIQDSSDSDMWKANLTDDEPSFHQNSDVPMTLLISSSEKSCHSLLPHLEHIGRNQGDLHLIGNDLQAVDQTCINLEDDDAYIKDNDKDKEGHGIMCIRAVQSLERKEDKTSSERPGSEKSSKKLVLISVAGGITLFGALFLIRIRRSFRGDIDEASVPSARIRKTHTEQKQQRRAGLNGVYPREKLRF</sequence>